<gene>
    <name evidence="1" type="ORF">COW49_04035</name>
</gene>
<sequence length="69" mass="7745">MTVAELENDLILYRAARDKILAGQSVTIGDMQLRRPDLAMIEGRIKELEFRIARLSAPTHSYVVFRGGA</sequence>
<dbReference type="Proteomes" id="UP000228497">
    <property type="component" value="Unassembled WGS sequence"/>
</dbReference>
<evidence type="ECO:0000313" key="1">
    <source>
        <dbReference type="EMBL" id="PIV86689.1"/>
    </source>
</evidence>
<name>A0A2M7FB07_9BACT</name>
<proteinExistence type="predicted"/>
<dbReference type="AlphaFoldDB" id="A0A2M7FB07"/>
<protein>
    <submittedName>
        <fullName evidence="1">Uncharacterized protein</fullName>
    </submittedName>
</protein>
<evidence type="ECO:0000313" key="2">
    <source>
        <dbReference type="Proteomes" id="UP000228497"/>
    </source>
</evidence>
<reference evidence="2" key="1">
    <citation type="submission" date="2017-09" db="EMBL/GenBank/DDBJ databases">
        <title>Depth-based differentiation of microbial function through sediment-hosted aquifers and enrichment of novel symbionts in the deep terrestrial subsurface.</title>
        <authorList>
            <person name="Probst A.J."/>
            <person name="Ladd B."/>
            <person name="Jarett J.K."/>
            <person name="Geller-Mcgrath D.E."/>
            <person name="Sieber C.M.K."/>
            <person name="Emerson J.B."/>
            <person name="Anantharaman K."/>
            <person name="Thomas B.C."/>
            <person name="Malmstrom R."/>
            <person name="Stieglmeier M."/>
            <person name="Klingl A."/>
            <person name="Woyke T."/>
            <person name="Ryan C.M."/>
            <person name="Banfield J.F."/>
        </authorList>
    </citation>
    <scope>NUCLEOTIDE SEQUENCE [LARGE SCALE GENOMIC DNA]</scope>
</reference>
<organism evidence="1 2">
    <name type="scientific">Candidatus Kaiserbacteria bacterium CG17_big_fil_post_rev_8_21_14_2_50_51_7</name>
    <dbReference type="NCBI Taxonomy" id="1974613"/>
    <lineage>
        <taxon>Bacteria</taxon>
        <taxon>Candidatus Kaiseribacteriota</taxon>
    </lineage>
</organism>
<dbReference type="EMBL" id="PFFD01000191">
    <property type="protein sequence ID" value="PIV86689.1"/>
    <property type="molecule type" value="Genomic_DNA"/>
</dbReference>
<accession>A0A2M7FB07</accession>
<comment type="caution">
    <text evidence="1">The sequence shown here is derived from an EMBL/GenBank/DDBJ whole genome shotgun (WGS) entry which is preliminary data.</text>
</comment>